<protein>
    <submittedName>
        <fullName evidence="1">PBSX family phage terminase large subunit</fullName>
    </submittedName>
</protein>
<dbReference type="Proteomes" id="UP000265768">
    <property type="component" value="Unassembled WGS sequence"/>
</dbReference>
<evidence type="ECO:0000313" key="1">
    <source>
        <dbReference type="EMBL" id="RJL21130.1"/>
    </source>
</evidence>
<sequence>MRPIVHLSPAQEKSIAQSTARINLWTGSIRSGKTIASLLRWLTYVVSAPRGGHLVIVGKTADTISRNVFEPLTDPSLTGPVARRIFHTRGAPTANILGRRVEIISAADVRAESRLRGLTCAGAYVDEVTLLPESFFEQLLARMSLPGAKLFGTTNPDAPNHWLHKKFIRRASELDMRHWHFTLDDNPALDPTYVANLKAEFTGLWYKRFVLGLWVMAEGAIYDMWDPDRHVVTALPPMERWLAVGVDYGTTNPFSAILVGVSVPDEAGQRRLYLASEWRWDSREKRRQLTDAEYSAALTDWLDSVPDAYGAGTRGVRPEWLIVDPSAASFVAQLFRDGFAPTLGANRVNDGIRTVSNLIAADHLRVHASCSGFLSEIGSYCWDEAKADKGEDHPVKIDDHSLDAARYGLHTTAAAWSPLLVPVPCA</sequence>
<dbReference type="Gene3D" id="3.30.420.280">
    <property type="match status" value="1"/>
</dbReference>
<reference evidence="1 2" key="1">
    <citation type="submission" date="2018-09" db="EMBL/GenBank/DDBJ databases">
        <title>YIM 75507 draft genome.</title>
        <authorList>
            <person name="Tang S."/>
            <person name="Feng Y."/>
        </authorList>
    </citation>
    <scope>NUCLEOTIDE SEQUENCE [LARGE SCALE GENOMIC DNA]</scope>
    <source>
        <strain evidence="1 2">YIM 75507</strain>
    </source>
</reference>
<dbReference type="InterPro" id="IPR027417">
    <property type="entry name" value="P-loop_NTPase"/>
</dbReference>
<comment type="caution">
    <text evidence="1">The sequence shown here is derived from an EMBL/GenBank/DDBJ whole genome shotgun (WGS) entry which is preliminary data.</text>
</comment>
<evidence type="ECO:0000313" key="2">
    <source>
        <dbReference type="Proteomes" id="UP000265768"/>
    </source>
</evidence>
<proteinExistence type="predicted"/>
<dbReference type="Gene3D" id="3.40.50.300">
    <property type="entry name" value="P-loop containing nucleotide triphosphate hydrolases"/>
    <property type="match status" value="1"/>
</dbReference>
<dbReference type="Pfam" id="PF03237">
    <property type="entry name" value="Terminase_6N"/>
    <property type="match status" value="1"/>
</dbReference>
<keyword evidence="2" id="KW-1185">Reference proteome</keyword>
<dbReference type="EMBL" id="QZEY01000027">
    <property type="protein sequence ID" value="RJL21130.1"/>
    <property type="molecule type" value="Genomic_DNA"/>
</dbReference>
<gene>
    <name evidence="1" type="ORF">D5H75_38530</name>
</gene>
<accession>A0A3A4A346</accession>
<dbReference type="OrthoDB" id="4498710at2"/>
<dbReference type="AlphaFoldDB" id="A0A3A4A346"/>
<name>A0A3A4A346_9ACTN</name>
<organism evidence="1 2">
    <name type="scientific">Bailinhaonella thermotolerans</name>
    <dbReference type="NCBI Taxonomy" id="1070861"/>
    <lineage>
        <taxon>Bacteria</taxon>
        <taxon>Bacillati</taxon>
        <taxon>Actinomycetota</taxon>
        <taxon>Actinomycetes</taxon>
        <taxon>Streptosporangiales</taxon>
        <taxon>Streptosporangiaceae</taxon>
        <taxon>Bailinhaonella</taxon>
    </lineage>
</organism>